<proteinExistence type="predicted"/>
<name>A0ABT3CVI1_9BACT</name>
<reference evidence="1 2" key="1">
    <citation type="submission" date="2022-10" db="EMBL/GenBank/DDBJ databases">
        <title>Comparative genomics and taxonomic characterization of three novel marine species of genus Reichenbachiella exhibiting antioxidant and polysaccharide degradation activities.</title>
        <authorList>
            <person name="Muhammad N."/>
            <person name="Lee Y.-J."/>
            <person name="Ko J."/>
            <person name="Kim S.-G."/>
        </authorList>
    </citation>
    <scope>NUCLEOTIDE SEQUENCE [LARGE SCALE GENOMIC DNA]</scope>
    <source>
        <strain evidence="1 2">ABR2-5</strain>
    </source>
</reference>
<gene>
    <name evidence="1" type="ORF">N7U62_12860</name>
</gene>
<dbReference type="RefSeq" id="WP_264138384.1">
    <property type="nucleotide sequence ID" value="NZ_JAOYOD010000001.1"/>
</dbReference>
<accession>A0ABT3CVI1</accession>
<comment type="caution">
    <text evidence="1">The sequence shown here is derived from an EMBL/GenBank/DDBJ whole genome shotgun (WGS) entry which is preliminary data.</text>
</comment>
<keyword evidence="2" id="KW-1185">Reference proteome</keyword>
<dbReference type="EMBL" id="JAOYOD010000001">
    <property type="protein sequence ID" value="MCV9387563.1"/>
    <property type="molecule type" value="Genomic_DNA"/>
</dbReference>
<evidence type="ECO:0000313" key="1">
    <source>
        <dbReference type="EMBL" id="MCV9387563.1"/>
    </source>
</evidence>
<organism evidence="1 2">
    <name type="scientific">Reichenbachiella ulvae</name>
    <dbReference type="NCBI Taxonomy" id="2980104"/>
    <lineage>
        <taxon>Bacteria</taxon>
        <taxon>Pseudomonadati</taxon>
        <taxon>Bacteroidota</taxon>
        <taxon>Cytophagia</taxon>
        <taxon>Cytophagales</taxon>
        <taxon>Reichenbachiellaceae</taxon>
        <taxon>Reichenbachiella</taxon>
    </lineage>
</organism>
<evidence type="ECO:0000313" key="2">
    <source>
        <dbReference type="Proteomes" id="UP001300692"/>
    </source>
</evidence>
<dbReference type="Proteomes" id="UP001300692">
    <property type="component" value="Unassembled WGS sequence"/>
</dbReference>
<protein>
    <submittedName>
        <fullName evidence="1">DUF2281 domain-containing protein</fullName>
    </submittedName>
</protein>
<sequence>MNDVLLKYNELPPSVQEEVKDFLDALLSKHKGRSAFDMKGWKNKIKSVSTWTQEDIDQLEEGGKTINQLKVEEW</sequence>